<reference evidence="2" key="1">
    <citation type="submission" date="2020-09" db="EMBL/GenBank/DDBJ databases">
        <title>Desulfogranum mesoprofundum gen. nov., sp. nov., a novel mesophilic, sulfate-reducing chemolithoautotroph isolated from a deep-sea hydrothermal vent chimney in the Suiyo Seamount.</title>
        <authorList>
            <person name="Hashimoto Y."/>
            <person name="Nakagawa S."/>
        </authorList>
    </citation>
    <scope>NUCLEOTIDE SEQUENCE</scope>
    <source>
        <strain evidence="2">KT2</strain>
    </source>
</reference>
<dbReference type="Proteomes" id="UP000826725">
    <property type="component" value="Chromosome"/>
</dbReference>
<sequence length="197" mass="23196">MQSRVSVILLALYTFLFLCGVDLFFWHEECGANTGKYKVVTKHTSLVFNSREDMVLFNNAIDYEPNTSLSDFFSSSNSLDQEKELIRKVDLLFEKVQAILDMRKRMRKVRVRLFSNSDQLKRAYRKIFGKKCHIRGWYVYDFNTVFLNVRDVHEGMLAHELGHAIIDHYLTVRPPRATAEILAKYVDKHLFDEVKTY</sequence>
<evidence type="ECO:0000313" key="3">
    <source>
        <dbReference type="Proteomes" id="UP000826725"/>
    </source>
</evidence>
<evidence type="ECO:0000256" key="1">
    <source>
        <dbReference type="SAM" id="Phobius"/>
    </source>
</evidence>
<feature type="transmembrane region" description="Helical" evidence="1">
    <location>
        <begin position="7"/>
        <end position="26"/>
    </location>
</feature>
<keyword evidence="1" id="KW-1133">Transmembrane helix</keyword>
<keyword evidence="1" id="KW-0472">Membrane</keyword>
<dbReference type="AlphaFoldDB" id="A0A8D5JM35"/>
<proteinExistence type="predicted"/>
<accession>A0A8D5JM35</accession>
<dbReference type="RefSeq" id="WP_228857213.1">
    <property type="nucleotide sequence ID" value="NZ_AP024086.1"/>
</dbReference>
<protein>
    <submittedName>
        <fullName evidence="2">Uncharacterized protein</fullName>
    </submittedName>
</protein>
<name>A0A8D5JM35_9BACT</name>
<keyword evidence="3" id="KW-1185">Reference proteome</keyword>
<gene>
    <name evidence="2" type="ORF">DGMP_18700</name>
</gene>
<dbReference type="EMBL" id="AP024086">
    <property type="protein sequence ID" value="BCL61177.1"/>
    <property type="molecule type" value="Genomic_DNA"/>
</dbReference>
<keyword evidence="1" id="KW-0812">Transmembrane</keyword>
<dbReference type="KEGG" id="dbk:DGMP_18700"/>
<evidence type="ECO:0000313" key="2">
    <source>
        <dbReference type="EMBL" id="BCL61177.1"/>
    </source>
</evidence>
<organism evidence="2 3">
    <name type="scientific">Desulfomarina profundi</name>
    <dbReference type="NCBI Taxonomy" id="2772557"/>
    <lineage>
        <taxon>Bacteria</taxon>
        <taxon>Pseudomonadati</taxon>
        <taxon>Thermodesulfobacteriota</taxon>
        <taxon>Desulfobulbia</taxon>
        <taxon>Desulfobulbales</taxon>
        <taxon>Desulfobulbaceae</taxon>
        <taxon>Desulfomarina</taxon>
    </lineage>
</organism>